<feature type="binding site" evidence="4">
    <location>
        <position position="96"/>
    </location>
    <ligand>
        <name>Ca(2+)</name>
        <dbReference type="ChEBI" id="CHEBI:29108"/>
    </ligand>
</feature>
<evidence type="ECO:0000313" key="6">
    <source>
        <dbReference type="EMBL" id="KAK4112801.1"/>
    </source>
</evidence>
<dbReference type="GO" id="GO:0046872">
    <property type="term" value="F:metal ion binding"/>
    <property type="evidence" value="ECO:0007669"/>
    <property type="project" value="UniProtKB-UniRule"/>
</dbReference>
<dbReference type="EMBL" id="MU853341">
    <property type="protein sequence ID" value="KAK4112801.1"/>
    <property type="molecule type" value="Genomic_DNA"/>
</dbReference>
<keyword evidence="4" id="KW-0479">Metal-binding</keyword>
<feature type="domain" description="Peptidase S53" evidence="5">
    <location>
        <begin position="1"/>
        <end position="117"/>
    </location>
</feature>
<comment type="caution">
    <text evidence="6">The sequence shown here is derived from an EMBL/GenBank/DDBJ whole genome shotgun (WGS) entry which is preliminary data.</text>
</comment>
<dbReference type="Gene3D" id="3.40.50.200">
    <property type="entry name" value="Peptidase S8/S53 domain"/>
    <property type="match status" value="1"/>
</dbReference>
<dbReference type="RefSeq" id="XP_064670371.1">
    <property type="nucleotide sequence ID" value="XM_064810615.1"/>
</dbReference>
<dbReference type="InterPro" id="IPR023828">
    <property type="entry name" value="Peptidase_S8_Ser-AS"/>
</dbReference>
<keyword evidence="4" id="KW-0106">Calcium</keyword>
<feature type="binding site" evidence="4">
    <location>
        <position position="72"/>
    </location>
    <ligand>
        <name>Ca(2+)</name>
        <dbReference type="ChEBI" id="CHEBI:29108"/>
    </ligand>
</feature>
<keyword evidence="7" id="KW-1185">Reference proteome</keyword>
<feature type="binding site" evidence="4">
    <location>
        <position position="71"/>
    </location>
    <ligand>
        <name>Ca(2+)</name>
        <dbReference type="ChEBI" id="CHEBI:29108"/>
    </ligand>
</feature>
<reference evidence="6" key="2">
    <citation type="submission" date="2023-05" db="EMBL/GenBank/DDBJ databases">
        <authorList>
            <consortium name="Lawrence Berkeley National Laboratory"/>
            <person name="Steindorff A."/>
            <person name="Hensen N."/>
            <person name="Bonometti L."/>
            <person name="Westerberg I."/>
            <person name="Brannstrom I.O."/>
            <person name="Guillou S."/>
            <person name="Cros-Aarteil S."/>
            <person name="Calhoun S."/>
            <person name="Haridas S."/>
            <person name="Kuo A."/>
            <person name="Mondo S."/>
            <person name="Pangilinan J."/>
            <person name="Riley R."/>
            <person name="Labutti K."/>
            <person name="Andreopoulos B."/>
            <person name="Lipzen A."/>
            <person name="Chen C."/>
            <person name="Yanf M."/>
            <person name="Daum C."/>
            <person name="Ng V."/>
            <person name="Clum A."/>
            <person name="Ohm R."/>
            <person name="Martin F."/>
            <person name="Silar P."/>
            <person name="Natvig D."/>
            <person name="Lalanne C."/>
            <person name="Gautier V."/>
            <person name="Ament-Velasquez S.L."/>
            <person name="Kruys A."/>
            <person name="Hutchinson M.I."/>
            <person name="Powell A.J."/>
            <person name="Barry K."/>
            <person name="Miller A.N."/>
            <person name="Grigoriev I.V."/>
            <person name="Debuchy R."/>
            <person name="Gladieux P."/>
            <person name="Thoren M.H."/>
            <person name="Johannesson H."/>
        </authorList>
    </citation>
    <scope>NUCLEOTIDE SEQUENCE</scope>
    <source>
        <strain evidence="6">CBS 508.74</strain>
    </source>
</reference>
<feature type="non-terminal residue" evidence="6">
    <location>
        <position position="1"/>
    </location>
</feature>
<feature type="non-terminal residue" evidence="6">
    <location>
        <position position="117"/>
    </location>
</feature>
<feature type="binding site" evidence="4">
    <location>
        <position position="98"/>
    </location>
    <ligand>
        <name>Ca(2+)</name>
        <dbReference type="ChEBI" id="CHEBI:29108"/>
    </ligand>
</feature>
<organism evidence="6 7">
    <name type="scientific">Canariomyces notabilis</name>
    <dbReference type="NCBI Taxonomy" id="2074819"/>
    <lineage>
        <taxon>Eukaryota</taxon>
        <taxon>Fungi</taxon>
        <taxon>Dikarya</taxon>
        <taxon>Ascomycota</taxon>
        <taxon>Pezizomycotina</taxon>
        <taxon>Sordariomycetes</taxon>
        <taxon>Sordariomycetidae</taxon>
        <taxon>Sordariales</taxon>
        <taxon>Chaetomiaceae</taxon>
        <taxon>Canariomyces</taxon>
    </lineage>
</organism>
<dbReference type="InterPro" id="IPR036852">
    <property type="entry name" value="Peptidase_S8/S53_dom_sf"/>
</dbReference>
<accession>A0AAN6TEP1</accession>
<dbReference type="PROSITE" id="PS00138">
    <property type="entry name" value="SUBTILASE_SER"/>
    <property type="match status" value="1"/>
</dbReference>
<dbReference type="GO" id="GO:0004252">
    <property type="term" value="F:serine-type endopeptidase activity"/>
    <property type="evidence" value="ECO:0007669"/>
    <property type="project" value="InterPro"/>
</dbReference>
<dbReference type="GO" id="GO:0006508">
    <property type="term" value="P:proteolysis"/>
    <property type="evidence" value="ECO:0007669"/>
    <property type="project" value="UniProtKB-KW"/>
</dbReference>
<evidence type="ECO:0000256" key="3">
    <source>
        <dbReference type="ARBA" id="ARBA00022825"/>
    </source>
</evidence>
<proteinExistence type="predicted"/>
<protein>
    <submittedName>
        <fullName evidence="6">Subtilisin-like protein</fullName>
    </submittedName>
</protein>
<name>A0AAN6TEP1_9PEZI</name>
<dbReference type="AlphaFoldDB" id="A0AAN6TEP1"/>
<dbReference type="Proteomes" id="UP001302812">
    <property type="component" value="Unassembled WGS sequence"/>
</dbReference>
<dbReference type="GO" id="GO:0008240">
    <property type="term" value="F:tripeptidyl-peptidase activity"/>
    <property type="evidence" value="ECO:0007669"/>
    <property type="project" value="TreeGrafter"/>
</dbReference>
<evidence type="ECO:0000256" key="4">
    <source>
        <dbReference type="PROSITE-ProRule" id="PRU01032"/>
    </source>
</evidence>
<keyword evidence="3" id="KW-0720">Serine protease</keyword>
<evidence type="ECO:0000313" key="7">
    <source>
        <dbReference type="Proteomes" id="UP001302812"/>
    </source>
</evidence>
<comment type="caution">
    <text evidence="4">Lacks conserved residue(s) required for the propagation of feature annotation.</text>
</comment>
<evidence type="ECO:0000259" key="5">
    <source>
        <dbReference type="PROSITE" id="PS51695"/>
    </source>
</evidence>
<gene>
    <name evidence="6" type="ORF">N656DRAFT_685859</name>
</gene>
<keyword evidence="1" id="KW-0645">Protease</keyword>
<comment type="cofactor">
    <cofactor evidence="4">
        <name>Ca(2+)</name>
        <dbReference type="ChEBI" id="CHEBI:29108"/>
    </cofactor>
    <text evidence="4">Binds 1 Ca(2+) ion per subunit.</text>
</comment>
<dbReference type="InterPro" id="IPR030400">
    <property type="entry name" value="Sedolisin_dom"/>
</dbReference>
<sequence>RAMPDISAIGSGFQIIVAGTESQVLGTSASAPTVAAMIALVNDARLRAGKKSLGWLNPLLYEAKVRSVLRDVVEGESMGCRFPDGEVSPGWSSVAGYDCVTGLGVVDDFNDFMAALL</sequence>
<dbReference type="PROSITE" id="PS51695">
    <property type="entry name" value="SEDOLISIN"/>
    <property type="match status" value="1"/>
</dbReference>
<evidence type="ECO:0000256" key="1">
    <source>
        <dbReference type="ARBA" id="ARBA00022670"/>
    </source>
</evidence>
<dbReference type="InterPro" id="IPR050819">
    <property type="entry name" value="Tripeptidyl-peptidase_I"/>
</dbReference>
<dbReference type="GeneID" id="89934740"/>
<evidence type="ECO:0000256" key="2">
    <source>
        <dbReference type="ARBA" id="ARBA00022801"/>
    </source>
</evidence>
<dbReference type="SUPFAM" id="SSF52743">
    <property type="entry name" value="Subtilisin-like"/>
    <property type="match status" value="1"/>
</dbReference>
<dbReference type="PANTHER" id="PTHR14218">
    <property type="entry name" value="PROTEASE S8 TRIPEPTIDYL PEPTIDASE I CLN2"/>
    <property type="match status" value="1"/>
</dbReference>
<reference evidence="6" key="1">
    <citation type="journal article" date="2023" name="Mol. Phylogenet. Evol.">
        <title>Genome-scale phylogeny and comparative genomics of the fungal order Sordariales.</title>
        <authorList>
            <person name="Hensen N."/>
            <person name="Bonometti L."/>
            <person name="Westerberg I."/>
            <person name="Brannstrom I.O."/>
            <person name="Guillou S."/>
            <person name="Cros-Aarteil S."/>
            <person name="Calhoun S."/>
            <person name="Haridas S."/>
            <person name="Kuo A."/>
            <person name="Mondo S."/>
            <person name="Pangilinan J."/>
            <person name="Riley R."/>
            <person name="LaButti K."/>
            <person name="Andreopoulos B."/>
            <person name="Lipzen A."/>
            <person name="Chen C."/>
            <person name="Yan M."/>
            <person name="Daum C."/>
            <person name="Ng V."/>
            <person name="Clum A."/>
            <person name="Steindorff A."/>
            <person name="Ohm R.A."/>
            <person name="Martin F."/>
            <person name="Silar P."/>
            <person name="Natvig D.O."/>
            <person name="Lalanne C."/>
            <person name="Gautier V."/>
            <person name="Ament-Velasquez S.L."/>
            <person name="Kruys A."/>
            <person name="Hutchinson M.I."/>
            <person name="Powell A.J."/>
            <person name="Barry K."/>
            <person name="Miller A.N."/>
            <person name="Grigoriev I.V."/>
            <person name="Debuchy R."/>
            <person name="Gladieux P."/>
            <person name="Hiltunen Thoren M."/>
            <person name="Johannesson H."/>
        </authorList>
    </citation>
    <scope>NUCLEOTIDE SEQUENCE</scope>
    <source>
        <strain evidence="6">CBS 508.74</strain>
    </source>
</reference>
<dbReference type="PANTHER" id="PTHR14218:SF15">
    <property type="entry name" value="TRIPEPTIDYL-PEPTIDASE 1"/>
    <property type="match status" value="1"/>
</dbReference>
<keyword evidence="2" id="KW-0378">Hydrolase</keyword>